<dbReference type="PANTHER" id="PTHR35369:SF2">
    <property type="entry name" value="BLR3025 PROTEIN"/>
    <property type="match status" value="1"/>
</dbReference>
<dbReference type="EMBL" id="CP011367">
    <property type="protein sequence ID" value="AKJ96469.1"/>
    <property type="molecule type" value="Genomic_DNA"/>
</dbReference>
<dbReference type="SUPFAM" id="SSF56672">
    <property type="entry name" value="DNA/RNA polymerases"/>
    <property type="match status" value="1"/>
</dbReference>
<evidence type="ECO:0000259" key="3">
    <source>
        <dbReference type="Pfam" id="PF00817"/>
    </source>
</evidence>
<feature type="region of interest" description="Disordered" evidence="2">
    <location>
        <begin position="376"/>
        <end position="405"/>
    </location>
</feature>
<dbReference type="InterPro" id="IPR043502">
    <property type="entry name" value="DNA/RNA_pol_sf"/>
</dbReference>
<evidence type="ECO:0000256" key="1">
    <source>
        <dbReference type="ARBA" id="ARBA00022763"/>
    </source>
</evidence>
<dbReference type="GO" id="GO:0006281">
    <property type="term" value="P:DNA repair"/>
    <property type="evidence" value="ECO:0007669"/>
    <property type="project" value="InterPro"/>
</dbReference>
<accession>A0A0G3G7V6</accession>
<gene>
    <name evidence="4" type="ORF">TVD_08610</name>
</gene>
<dbReference type="RefSeq" id="WP_047251948.1">
    <property type="nucleotide sequence ID" value="NZ_CP011367.1"/>
</dbReference>
<dbReference type="PATRIC" id="fig|106634.4.peg.1761"/>
<dbReference type="STRING" id="106634.TVD_08610"/>
<reference evidence="4 5" key="1">
    <citation type="submission" date="2015-04" db="EMBL/GenBank/DDBJ databases">
        <title>Complete Sequence for the Genome of the Thioalkalivibrio versutus D301.</title>
        <authorList>
            <person name="Mu T."/>
            <person name="Zhou J."/>
            <person name="Xu X."/>
        </authorList>
    </citation>
    <scope>NUCLEOTIDE SEQUENCE [LARGE SCALE GENOMIC DNA]</scope>
    <source>
        <strain evidence="4 5">D301</strain>
    </source>
</reference>
<feature type="domain" description="UmuC" evidence="3">
    <location>
        <begin position="23"/>
        <end position="150"/>
    </location>
</feature>
<dbReference type="OrthoDB" id="5298951at2"/>
<dbReference type="InterPro" id="IPR001126">
    <property type="entry name" value="UmuC"/>
</dbReference>
<protein>
    <recommendedName>
        <fullName evidence="3">UmuC domain-containing protein</fullName>
    </recommendedName>
</protein>
<evidence type="ECO:0000256" key="2">
    <source>
        <dbReference type="SAM" id="MobiDB-lite"/>
    </source>
</evidence>
<dbReference type="Pfam" id="PF00817">
    <property type="entry name" value="IMS"/>
    <property type="match status" value="1"/>
</dbReference>
<dbReference type="KEGG" id="tvr:TVD_08610"/>
<dbReference type="InterPro" id="IPR050356">
    <property type="entry name" value="SulA_CellDiv_inhibitor"/>
</dbReference>
<evidence type="ECO:0000313" key="5">
    <source>
        <dbReference type="Proteomes" id="UP000064201"/>
    </source>
</evidence>
<dbReference type="PANTHER" id="PTHR35369">
    <property type="entry name" value="BLR3025 PROTEIN-RELATED"/>
    <property type="match status" value="1"/>
</dbReference>
<keyword evidence="5" id="KW-1185">Reference proteome</keyword>
<name>A0A0G3G7V6_9GAMM</name>
<feature type="compositionally biased region" description="Basic and acidic residues" evidence="2">
    <location>
        <begin position="381"/>
        <end position="393"/>
    </location>
</feature>
<evidence type="ECO:0000313" key="4">
    <source>
        <dbReference type="EMBL" id="AKJ96469.1"/>
    </source>
</evidence>
<dbReference type="AlphaFoldDB" id="A0A0G3G7V6"/>
<proteinExistence type="predicted"/>
<dbReference type="Proteomes" id="UP000064201">
    <property type="component" value="Chromosome"/>
</dbReference>
<sequence>MAIDLPHLALDALARTEPDPGRLQRPLLVVESDPAPRVHAANRAARQAGARPGMALGDALAVLDTPELVEHAPDTLQTQLEMLAGVLLRFSDHVHPEPEAQRILVEVGRSRRLFGGLETLRDQARDTLTELGFHPRIGLARSPAAARLLARLRNPAIAEDPEALRRILSPVPLEALPLAAATREGLRAVGLRQLGDLLRLSRPELARRHGPELLDLLDRLLARRAETLPRFAPPPVLDLSLRLEHEIHATATLAFPLKRLLRQAEAQLRGLNRSLQGMTLELAHREAYTRISLERGQPGIRTDEWLPLWQTRLDRETLPAAVIGLRLQAPRLLDPPARGDSLLAADPASRPPADQLPAVLARLRARLGEQAVARLINRRTPRPEDAQRPRHDLATTPAPTAPTPGQRACGTALWLQGPEPAAPPDQPQWLGRLEDGWWDHGQDARRDYACSRDRQGRRLWLYRCLRSGQWYRQGYWG</sequence>
<keyword evidence="1" id="KW-0227">DNA damage</keyword>
<dbReference type="CDD" id="cd03468">
    <property type="entry name" value="PolY_like"/>
    <property type="match status" value="1"/>
</dbReference>
<organism evidence="4 5">
    <name type="scientific">Thioalkalivibrio versutus</name>
    <dbReference type="NCBI Taxonomy" id="106634"/>
    <lineage>
        <taxon>Bacteria</taxon>
        <taxon>Pseudomonadati</taxon>
        <taxon>Pseudomonadota</taxon>
        <taxon>Gammaproteobacteria</taxon>
        <taxon>Chromatiales</taxon>
        <taxon>Ectothiorhodospiraceae</taxon>
        <taxon>Thioalkalivibrio</taxon>
    </lineage>
</organism>